<feature type="region of interest" description="Disordered" evidence="5">
    <location>
        <begin position="741"/>
        <end position="817"/>
    </location>
</feature>
<dbReference type="Gene3D" id="6.10.140.1230">
    <property type="match status" value="1"/>
</dbReference>
<dbReference type="InterPro" id="IPR000719">
    <property type="entry name" value="Prot_kinase_dom"/>
</dbReference>
<feature type="compositionally biased region" description="Polar residues" evidence="5">
    <location>
        <begin position="955"/>
        <end position="968"/>
    </location>
</feature>
<dbReference type="Proteomes" id="UP000189274">
    <property type="component" value="Unassembled WGS sequence"/>
</dbReference>
<evidence type="ECO:0000256" key="4">
    <source>
        <dbReference type="SAM" id="Coils"/>
    </source>
</evidence>
<feature type="compositionally biased region" description="Polar residues" evidence="5">
    <location>
        <begin position="688"/>
        <end position="698"/>
    </location>
</feature>
<feature type="region of interest" description="Disordered" evidence="5">
    <location>
        <begin position="931"/>
        <end position="968"/>
    </location>
</feature>
<feature type="compositionally biased region" description="Low complexity" evidence="5">
    <location>
        <begin position="751"/>
        <end position="768"/>
    </location>
</feature>
<reference evidence="8" key="1">
    <citation type="journal article" date="2017" name="Genome Announc.">
        <title>Genome sequences of Cyberlindnera fabianii 65, Pichia kudriavzevii 129, and Saccharomyces cerevisiae 131 isolated from fermented masau fruits in Zimbabwe.</title>
        <authorList>
            <person name="van Rijswijck I.M.H."/>
            <person name="Derks M.F.L."/>
            <person name="Abee T."/>
            <person name="de Ridder D."/>
            <person name="Smid E.J."/>
        </authorList>
    </citation>
    <scope>NUCLEOTIDE SEQUENCE [LARGE SCALE GENOMIC DNA]</scope>
    <source>
        <strain evidence="8">129</strain>
    </source>
</reference>
<proteinExistence type="predicted"/>
<dbReference type="InterPro" id="IPR005024">
    <property type="entry name" value="Snf7_fam"/>
</dbReference>
<comment type="caution">
    <text evidence="7">The sequence shown here is derived from an EMBL/GenBank/DDBJ whole genome shotgun (WGS) entry which is preliminary data.</text>
</comment>
<evidence type="ECO:0000313" key="7">
    <source>
        <dbReference type="EMBL" id="ONH76883.1"/>
    </source>
</evidence>
<feature type="region of interest" description="Disordered" evidence="5">
    <location>
        <begin position="304"/>
        <end position="355"/>
    </location>
</feature>
<dbReference type="InterPro" id="IPR008271">
    <property type="entry name" value="Ser/Thr_kinase_AS"/>
</dbReference>
<feature type="binding site" evidence="3">
    <location>
        <position position="454"/>
    </location>
    <ligand>
        <name>ATP</name>
        <dbReference type="ChEBI" id="CHEBI:30616"/>
    </ligand>
</feature>
<feature type="compositionally biased region" description="Gly residues" evidence="5">
    <location>
        <begin position="209"/>
        <end position="219"/>
    </location>
</feature>
<feature type="compositionally biased region" description="Basic and acidic residues" evidence="5">
    <location>
        <begin position="239"/>
        <end position="261"/>
    </location>
</feature>
<feature type="domain" description="Protein kinase" evidence="6">
    <location>
        <begin position="424"/>
        <end position="708"/>
    </location>
</feature>
<dbReference type="Gene3D" id="1.10.510.10">
    <property type="entry name" value="Transferase(Phosphotransferase) domain 1"/>
    <property type="match status" value="1"/>
</dbReference>
<evidence type="ECO:0000256" key="5">
    <source>
        <dbReference type="SAM" id="MobiDB-lite"/>
    </source>
</evidence>
<dbReference type="SMART" id="SM00220">
    <property type="entry name" value="S_TKc"/>
    <property type="match status" value="1"/>
</dbReference>
<dbReference type="VEuPathDB" id="FungiDB:C5L36_0A02990"/>
<protein>
    <submittedName>
        <fullName evidence="7">Serine/threonine-protein kinase PTK2/STK2</fullName>
    </submittedName>
</protein>
<dbReference type="GO" id="GO:0004672">
    <property type="term" value="F:protein kinase activity"/>
    <property type="evidence" value="ECO:0007669"/>
    <property type="project" value="InterPro"/>
</dbReference>
<dbReference type="PANTHER" id="PTHR10476">
    <property type="entry name" value="CHARGED MULTIVESICULAR BODY PROTEIN"/>
    <property type="match status" value="1"/>
</dbReference>
<evidence type="ECO:0000313" key="8">
    <source>
        <dbReference type="Proteomes" id="UP000189274"/>
    </source>
</evidence>
<keyword evidence="1 3" id="KW-0547">Nucleotide-binding</keyword>
<dbReference type="AlphaFoldDB" id="A0A1V2LSQ5"/>
<dbReference type="GO" id="GO:0005524">
    <property type="term" value="F:ATP binding"/>
    <property type="evidence" value="ECO:0007669"/>
    <property type="project" value="UniProtKB-UniRule"/>
</dbReference>
<dbReference type="PROSITE" id="PS00107">
    <property type="entry name" value="PROTEIN_KINASE_ATP"/>
    <property type="match status" value="1"/>
</dbReference>
<keyword evidence="7" id="KW-0808">Transferase</keyword>
<feature type="compositionally biased region" description="Polar residues" evidence="5">
    <location>
        <begin position="931"/>
        <end position="943"/>
    </location>
</feature>
<evidence type="ECO:0000256" key="3">
    <source>
        <dbReference type="PROSITE-ProRule" id="PRU10141"/>
    </source>
</evidence>
<accession>A0A1V2LSQ5</accession>
<gene>
    <name evidence="7" type="ORF">BOH78_0758</name>
</gene>
<dbReference type="PROSITE" id="PS50011">
    <property type="entry name" value="PROTEIN_KINASE_DOM"/>
    <property type="match status" value="1"/>
</dbReference>
<sequence>MFQWIFGKRMTPQEQLRRNQRQLDRTQRELEREKVKLQQQEKKLISDIKKSAKDGQTKTMNIQARDLIRTRKQITKFDKMKMQMQAISLRLQTIRSSNEMTSSMANATRILSGLNAGSLNIQQLSRISNEFQKSFDMMDQKQEMVDDIMDDIMDDEIEDEDEEEIDEVVNQVLDEVGISLNDKLRDVSVSALNGETVSANQPQRQAVAVGGGPGPGSGLGSEDEDDLQARLNSLKKKKDSKERERHEEKPKFLHMLKDHVMPKGMASGTVSSSPSKSPSENKQHDAKISGIASQADLPLVQSHPHSAISNAPRHSESHARINSPNSAISKEEMKKQLDEAKPGLPSIDDVQKPSRKMTYNPYGLNNITAGGSNANKNVVRTFTLDDAVEDANNTLPKPVANPNDYLPPIFQDEHPVLTDLYELTPNEKSIGTGASASIKKINKRGNVRDVYALKKFILFKGEKPEEFYQRAAKEYIIHKNISSGFHIVKVFSLVRVPHIPFPQEITGGWGLILELCKTDLFSLIEKKSWPTTKSCDKLCIFKQIAFGLKYMHDHDVSHRDLKPENILLDGNGIVKITDFGVSDYGHVIPGDFHSPIAMSTQLVGSPPYQPPEVQNLNGVDRSKRTPYNPFLMDYWSLGIILFVLFYQNVPFQSADKRCPEFRDFDMSYDKYCSRNTNFRKDKLVPNLVGTSPAQTPKLTPTLDGRPIGSGGLASTPISRIPSIQAHTIPSSAAIARSSNVNIPTAVPPPTSSHNNNNNNNGSSPNSPSHLQTKNDFSMIKTRSNSAASSNSSLNKQFGTPGHSKTSTINSTAPSSSNLSLLGLNKAAGPGPEYRFARKFPSSHVARMAWRLADPKPESRWGLFDLFNDETFQNLEMCICEHSKDGCYPYIENEDHHENRHQSHREDHHQSLFKDVDDESFHDANEDEGIQFTATNNREPSGSMVNEGHGELKGLSSGSTGSNTPAHIQTTTGDNVIQLADDFDNGLLITSNETTKKASTEHVKKHSHLLTY</sequence>
<feature type="coiled-coil region" evidence="4">
    <location>
        <begin position="13"/>
        <end position="47"/>
    </location>
</feature>
<feature type="region of interest" description="Disordered" evidence="5">
    <location>
        <begin position="686"/>
        <end position="715"/>
    </location>
</feature>
<dbReference type="SUPFAM" id="SSF56112">
    <property type="entry name" value="Protein kinase-like (PK-like)"/>
    <property type="match status" value="1"/>
</dbReference>
<dbReference type="GO" id="GO:0007034">
    <property type="term" value="P:vacuolar transport"/>
    <property type="evidence" value="ECO:0007669"/>
    <property type="project" value="InterPro"/>
</dbReference>
<keyword evidence="7" id="KW-0418">Kinase</keyword>
<feature type="compositionally biased region" description="Polar residues" evidence="5">
    <location>
        <begin position="793"/>
        <end position="813"/>
    </location>
</feature>
<feature type="compositionally biased region" description="Low complexity" evidence="5">
    <location>
        <begin position="783"/>
        <end position="792"/>
    </location>
</feature>
<dbReference type="InterPro" id="IPR017441">
    <property type="entry name" value="Protein_kinase_ATP_BS"/>
</dbReference>
<feature type="compositionally biased region" description="Polar residues" evidence="5">
    <location>
        <begin position="195"/>
        <end position="204"/>
    </location>
</feature>
<name>A0A1V2LSQ5_PICKU</name>
<evidence type="ECO:0000256" key="2">
    <source>
        <dbReference type="ARBA" id="ARBA00022840"/>
    </source>
</evidence>
<keyword evidence="4" id="KW-0175">Coiled coil</keyword>
<keyword evidence="2 3" id="KW-0067">ATP-binding</keyword>
<feature type="compositionally biased region" description="Basic and acidic residues" evidence="5">
    <location>
        <begin position="329"/>
        <end position="341"/>
    </location>
</feature>
<dbReference type="Pfam" id="PF03357">
    <property type="entry name" value="Snf7"/>
    <property type="match status" value="1"/>
</dbReference>
<dbReference type="GO" id="GO:0030447">
    <property type="term" value="P:filamentous growth"/>
    <property type="evidence" value="ECO:0007669"/>
    <property type="project" value="UniProtKB-ARBA"/>
</dbReference>
<evidence type="ECO:0000256" key="1">
    <source>
        <dbReference type="ARBA" id="ARBA00022741"/>
    </source>
</evidence>
<dbReference type="EMBL" id="MQVM01000003">
    <property type="protein sequence ID" value="ONH76883.1"/>
    <property type="molecule type" value="Genomic_DNA"/>
</dbReference>
<dbReference type="PROSITE" id="PS00108">
    <property type="entry name" value="PROTEIN_KINASE_ST"/>
    <property type="match status" value="1"/>
</dbReference>
<organism evidence="7 8">
    <name type="scientific">Pichia kudriavzevii</name>
    <name type="common">Yeast</name>
    <name type="synonym">Issatchenkia orientalis</name>
    <dbReference type="NCBI Taxonomy" id="4909"/>
    <lineage>
        <taxon>Eukaryota</taxon>
        <taxon>Fungi</taxon>
        <taxon>Dikarya</taxon>
        <taxon>Ascomycota</taxon>
        <taxon>Saccharomycotina</taxon>
        <taxon>Pichiomycetes</taxon>
        <taxon>Pichiales</taxon>
        <taxon>Pichiaceae</taxon>
        <taxon>Pichia</taxon>
    </lineage>
</organism>
<dbReference type="InterPro" id="IPR011009">
    <property type="entry name" value="Kinase-like_dom_sf"/>
</dbReference>
<feature type="region of interest" description="Disordered" evidence="5">
    <location>
        <begin position="195"/>
        <end position="286"/>
    </location>
</feature>
<evidence type="ECO:0000259" key="6">
    <source>
        <dbReference type="PROSITE" id="PS50011"/>
    </source>
</evidence>
<dbReference type="Pfam" id="PF00069">
    <property type="entry name" value="Pkinase"/>
    <property type="match status" value="1"/>
</dbReference>